<reference evidence="4 5" key="1">
    <citation type="submission" date="2020-07" db="EMBL/GenBank/DDBJ databases">
        <title>Genomic Encyclopedia of Type Strains, Phase IV (KMG-V): Genome sequencing to study the core and pangenomes of soil and plant-associated prokaryotes.</title>
        <authorList>
            <person name="Whitman W."/>
        </authorList>
    </citation>
    <scope>NUCLEOTIDE SEQUENCE [LARGE SCALE GENOMIC DNA]</scope>
    <source>
        <strain evidence="4 5">M8UP30</strain>
    </source>
</reference>
<proteinExistence type="predicted"/>
<accession>A0A7Y9NPK2</accession>
<keyword evidence="3" id="KW-0732">Signal</keyword>
<dbReference type="AlphaFoldDB" id="A0A7Y9NPK2"/>
<evidence type="ECO:0000256" key="2">
    <source>
        <dbReference type="SAM" id="Phobius"/>
    </source>
</evidence>
<sequence>MKRLSSPIRAILLLLLCAFAAPLRAHAHVGSKDVYEQVDAGPYKLFVTIRTPIVIPGVASVEARSNGATVKSIRITPLPITGEASKHPPTSDPMTNSSADPAFFTGSIWMMASGSWQVRFEIAGDAGTQTVSVPVPAVALSTLKMQHGLGITLGILGLFLIVSMAGIVAAAVRDARLEPGAIPSPNRRRRAILATAGSLVVMALLIWGGAAWWNVEAASYALDVYHPMALTPALSGNTLDLNVQSYDGGKERSFRSNKDFLPDHGHLMHLYAIREPEMDAVFHLHPVLASAGDFRIALPAMPAGTYKLYGDIVHANGFPETLVSTITVPADMPGGPLGPDDAKGSPQPLSQGQLGNSYKLPDGYMMVWDRPSTISANTAYAFRFHLLDANGKPATDVEPYMGMAGHAAFVKTDGAVFAHTHPEGSAAMAALMLANGSSENDASDRRGTMNTVAMNMDMGTHSAPLSSTVEFPYGFPSSGRYRIFIQMKHSATIETGAFDVVVP</sequence>
<feature type="transmembrane region" description="Helical" evidence="2">
    <location>
        <begin position="149"/>
        <end position="172"/>
    </location>
</feature>
<evidence type="ECO:0000313" key="4">
    <source>
        <dbReference type="EMBL" id="NYF52967.1"/>
    </source>
</evidence>
<dbReference type="EMBL" id="JACCCV010000002">
    <property type="protein sequence ID" value="NYF52967.1"/>
    <property type="molecule type" value="Genomic_DNA"/>
</dbReference>
<dbReference type="Proteomes" id="UP000534186">
    <property type="component" value="Unassembled WGS sequence"/>
</dbReference>
<feature type="region of interest" description="Disordered" evidence="1">
    <location>
        <begin position="331"/>
        <end position="354"/>
    </location>
</feature>
<evidence type="ECO:0000313" key="5">
    <source>
        <dbReference type="Proteomes" id="UP000534186"/>
    </source>
</evidence>
<keyword evidence="2" id="KW-0812">Transmembrane</keyword>
<feature type="transmembrane region" description="Helical" evidence="2">
    <location>
        <begin position="192"/>
        <end position="213"/>
    </location>
</feature>
<keyword evidence="2" id="KW-1133">Transmembrane helix</keyword>
<name>A0A7Y9NPK2_9BACT</name>
<protein>
    <submittedName>
        <fullName evidence="4">TRAP-type C4-dicarboxylate transport system permease small subunit</fullName>
    </submittedName>
</protein>
<keyword evidence="2" id="KW-0472">Membrane</keyword>
<feature type="chain" id="PRO_5031375822" evidence="3">
    <location>
        <begin position="28"/>
        <end position="503"/>
    </location>
</feature>
<organism evidence="4 5">
    <name type="scientific">Tunturiibacter lichenicola</name>
    <dbReference type="NCBI Taxonomy" id="2051959"/>
    <lineage>
        <taxon>Bacteria</taxon>
        <taxon>Pseudomonadati</taxon>
        <taxon>Acidobacteriota</taxon>
        <taxon>Terriglobia</taxon>
        <taxon>Terriglobales</taxon>
        <taxon>Acidobacteriaceae</taxon>
        <taxon>Tunturiibacter</taxon>
    </lineage>
</organism>
<comment type="caution">
    <text evidence="4">The sequence shown here is derived from an EMBL/GenBank/DDBJ whole genome shotgun (WGS) entry which is preliminary data.</text>
</comment>
<evidence type="ECO:0000256" key="1">
    <source>
        <dbReference type="SAM" id="MobiDB-lite"/>
    </source>
</evidence>
<feature type="signal peptide" evidence="3">
    <location>
        <begin position="1"/>
        <end position="27"/>
    </location>
</feature>
<gene>
    <name evidence="4" type="ORF">HDF12_003366</name>
</gene>
<evidence type="ECO:0000256" key="3">
    <source>
        <dbReference type="SAM" id="SignalP"/>
    </source>
</evidence>